<evidence type="ECO:0000313" key="2">
    <source>
        <dbReference type="EMBL" id="KAK8556690.1"/>
    </source>
</evidence>
<proteinExistence type="predicted"/>
<keyword evidence="3" id="KW-1185">Reference proteome</keyword>
<sequence length="204" mass="22785">MGVSDHSVSSLCCELRILEAENIQLMSHGNLFIRYYLPAGNNKKIQLNTKQISTKSSQLIMWNESFSLEFSASEVSVNYLKQQALVFELRRKRKLGKSDVLGRAEMPWKAVFESPNMEIDKYWLTLVSMNDGELETGANPPSISISMKLVQGPAMAEIEKQKKRKPRMKNTWDGCGGCQGFDGGCNCSADYEIFAIAAAMEGLV</sequence>
<dbReference type="PROSITE" id="PS50004">
    <property type="entry name" value="C2"/>
    <property type="match status" value="1"/>
</dbReference>
<gene>
    <name evidence="2" type="ORF">V6N12_003085</name>
</gene>
<evidence type="ECO:0000259" key="1">
    <source>
        <dbReference type="PROSITE" id="PS50004"/>
    </source>
</evidence>
<dbReference type="Proteomes" id="UP001472677">
    <property type="component" value="Unassembled WGS sequence"/>
</dbReference>
<accession>A0ABR2ECE2</accession>
<dbReference type="InterPro" id="IPR035892">
    <property type="entry name" value="C2_domain_sf"/>
</dbReference>
<dbReference type="PANTHER" id="PTHR35503:SF2">
    <property type="entry name" value="OS04G0455700 PROTEIN"/>
    <property type="match status" value="1"/>
</dbReference>
<feature type="domain" description="C2" evidence="1">
    <location>
        <begin position="1"/>
        <end position="124"/>
    </location>
</feature>
<evidence type="ECO:0000313" key="3">
    <source>
        <dbReference type="Proteomes" id="UP001472677"/>
    </source>
</evidence>
<dbReference type="PANTHER" id="PTHR35503">
    <property type="entry name" value="OSJNBA0006M15.15 PROTEIN"/>
    <property type="match status" value="1"/>
</dbReference>
<protein>
    <recommendedName>
        <fullName evidence="1">C2 domain-containing protein</fullName>
    </recommendedName>
</protein>
<dbReference type="SUPFAM" id="SSF49562">
    <property type="entry name" value="C2 domain (Calcium/lipid-binding domain, CaLB)"/>
    <property type="match status" value="1"/>
</dbReference>
<comment type="caution">
    <text evidence="2">The sequence shown here is derived from an EMBL/GenBank/DDBJ whole genome shotgun (WGS) entry which is preliminary data.</text>
</comment>
<reference evidence="2 3" key="1">
    <citation type="journal article" date="2024" name="G3 (Bethesda)">
        <title>Genome assembly of Hibiscus sabdariffa L. provides insights into metabolisms of medicinal natural products.</title>
        <authorList>
            <person name="Kim T."/>
        </authorList>
    </citation>
    <scope>NUCLEOTIDE SEQUENCE [LARGE SCALE GENOMIC DNA]</scope>
    <source>
        <strain evidence="2">TK-2024</strain>
        <tissue evidence="2">Old leaves</tissue>
    </source>
</reference>
<dbReference type="Pfam" id="PF00168">
    <property type="entry name" value="C2"/>
    <property type="match status" value="1"/>
</dbReference>
<organism evidence="2 3">
    <name type="scientific">Hibiscus sabdariffa</name>
    <name type="common">roselle</name>
    <dbReference type="NCBI Taxonomy" id="183260"/>
    <lineage>
        <taxon>Eukaryota</taxon>
        <taxon>Viridiplantae</taxon>
        <taxon>Streptophyta</taxon>
        <taxon>Embryophyta</taxon>
        <taxon>Tracheophyta</taxon>
        <taxon>Spermatophyta</taxon>
        <taxon>Magnoliopsida</taxon>
        <taxon>eudicotyledons</taxon>
        <taxon>Gunneridae</taxon>
        <taxon>Pentapetalae</taxon>
        <taxon>rosids</taxon>
        <taxon>malvids</taxon>
        <taxon>Malvales</taxon>
        <taxon>Malvaceae</taxon>
        <taxon>Malvoideae</taxon>
        <taxon>Hibiscus</taxon>
    </lineage>
</organism>
<dbReference type="Gene3D" id="2.60.40.150">
    <property type="entry name" value="C2 domain"/>
    <property type="match status" value="1"/>
</dbReference>
<dbReference type="EMBL" id="JBBPBM010000017">
    <property type="protein sequence ID" value="KAK8556690.1"/>
    <property type="molecule type" value="Genomic_DNA"/>
</dbReference>
<dbReference type="InterPro" id="IPR000008">
    <property type="entry name" value="C2_dom"/>
</dbReference>
<name>A0ABR2ECE2_9ROSI</name>